<keyword evidence="5" id="KW-0732">Signal</keyword>
<evidence type="ECO:0000256" key="2">
    <source>
        <dbReference type="ARBA" id="ARBA00022692"/>
    </source>
</evidence>
<reference evidence="6 7" key="1">
    <citation type="submission" date="2020-10" db="EMBL/GenBank/DDBJ databases">
        <title>Pygocentrus nattereri (red-bellied piranha) genome, fPygNat1, primary haplotype.</title>
        <authorList>
            <person name="Myers G."/>
            <person name="Meyer A."/>
            <person name="Karagic N."/>
            <person name="Pippel M."/>
            <person name="Winkler S."/>
            <person name="Tracey A."/>
            <person name="Wood J."/>
            <person name="Formenti G."/>
            <person name="Howe K."/>
            <person name="Fedrigo O."/>
            <person name="Jarvis E.D."/>
        </authorList>
    </citation>
    <scope>NUCLEOTIDE SEQUENCE [LARGE SCALE GENOMIC DNA]</scope>
</reference>
<dbReference type="GO" id="GO:0033691">
    <property type="term" value="F:sialic acid binding"/>
    <property type="evidence" value="ECO:0007669"/>
    <property type="project" value="TreeGrafter"/>
</dbReference>
<evidence type="ECO:0008006" key="8">
    <source>
        <dbReference type="Google" id="ProtNLM"/>
    </source>
</evidence>
<sequence>VLILLQFACKSLLVSPVLCADVCCSDWSANVPSSVSGVSGLCVHIPCSFTYPGAKAPADKLTGIWFQGNMELQVYNSKHWELVDVLFLNRTRLLGSLDRNDCSLKIGLLGSRDAHKYTFRIEIEGRDQYTYKDQPVTLSVSGQFTVFLPRKTRMCRVKL</sequence>
<organism evidence="6 7">
    <name type="scientific">Pygocentrus nattereri</name>
    <name type="common">Red-bellied piranha</name>
    <dbReference type="NCBI Taxonomy" id="42514"/>
    <lineage>
        <taxon>Eukaryota</taxon>
        <taxon>Metazoa</taxon>
        <taxon>Chordata</taxon>
        <taxon>Craniata</taxon>
        <taxon>Vertebrata</taxon>
        <taxon>Euteleostomi</taxon>
        <taxon>Actinopterygii</taxon>
        <taxon>Neopterygii</taxon>
        <taxon>Teleostei</taxon>
        <taxon>Ostariophysi</taxon>
        <taxon>Characiformes</taxon>
        <taxon>Characoidei</taxon>
        <taxon>Pygocentrus</taxon>
    </lineage>
</organism>
<reference evidence="6" key="3">
    <citation type="submission" date="2025-09" db="UniProtKB">
        <authorList>
            <consortium name="Ensembl"/>
        </authorList>
    </citation>
    <scope>IDENTIFICATION</scope>
</reference>
<evidence type="ECO:0000256" key="4">
    <source>
        <dbReference type="ARBA" id="ARBA00023136"/>
    </source>
</evidence>
<dbReference type="GeneTree" id="ENSGT01150000286907"/>
<name>A0A3B4DB24_PYGNA</name>
<keyword evidence="7" id="KW-1185">Reference proteome</keyword>
<keyword evidence="3" id="KW-1133">Transmembrane helix</keyword>
<keyword evidence="2" id="KW-0812">Transmembrane</keyword>
<keyword evidence="4" id="KW-0472">Membrane</keyword>
<comment type="subcellular location">
    <subcellularLocation>
        <location evidence="1">Membrane</location>
        <topology evidence="1">Single-pass membrane protein</topology>
    </subcellularLocation>
</comment>
<dbReference type="PANTHER" id="PTHR12035">
    <property type="entry name" value="SIALIC ACID BINDING IMMUNOGLOBULIN-LIKE LECTIN"/>
    <property type="match status" value="1"/>
</dbReference>
<dbReference type="PANTHER" id="PTHR12035:SF125">
    <property type="entry name" value="SIALIC ACID-BINDING IG-LIKE LECTIN 5"/>
    <property type="match status" value="1"/>
</dbReference>
<feature type="signal peptide" evidence="5">
    <location>
        <begin position="1"/>
        <end position="19"/>
    </location>
</feature>
<dbReference type="GO" id="GO:0007155">
    <property type="term" value="P:cell adhesion"/>
    <property type="evidence" value="ECO:0007669"/>
    <property type="project" value="TreeGrafter"/>
</dbReference>
<dbReference type="Gene3D" id="2.60.40.10">
    <property type="entry name" value="Immunoglobulins"/>
    <property type="match status" value="1"/>
</dbReference>
<dbReference type="InterPro" id="IPR051036">
    <property type="entry name" value="SIGLEC"/>
</dbReference>
<dbReference type="Proteomes" id="UP001501920">
    <property type="component" value="Chromosome 24"/>
</dbReference>
<evidence type="ECO:0000256" key="3">
    <source>
        <dbReference type="ARBA" id="ARBA00022989"/>
    </source>
</evidence>
<evidence type="ECO:0000313" key="7">
    <source>
        <dbReference type="Proteomes" id="UP001501920"/>
    </source>
</evidence>
<proteinExistence type="predicted"/>
<accession>A0A3B4DB24</accession>
<evidence type="ECO:0000256" key="5">
    <source>
        <dbReference type="SAM" id="SignalP"/>
    </source>
</evidence>
<reference evidence="6" key="2">
    <citation type="submission" date="2025-08" db="UniProtKB">
        <authorList>
            <consortium name="Ensembl"/>
        </authorList>
    </citation>
    <scope>IDENTIFICATION</scope>
</reference>
<protein>
    <recommendedName>
        <fullName evidence="8">Immunoglobulin V-set domain-containing protein</fullName>
    </recommendedName>
</protein>
<feature type="chain" id="PRO_5043310332" description="Immunoglobulin V-set domain-containing protein" evidence="5">
    <location>
        <begin position="20"/>
        <end position="159"/>
    </location>
</feature>
<dbReference type="InterPro" id="IPR036179">
    <property type="entry name" value="Ig-like_dom_sf"/>
</dbReference>
<dbReference type="GO" id="GO:0005886">
    <property type="term" value="C:plasma membrane"/>
    <property type="evidence" value="ECO:0007669"/>
    <property type="project" value="TreeGrafter"/>
</dbReference>
<dbReference type="InterPro" id="IPR013783">
    <property type="entry name" value="Ig-like_fold"/>
</dbReference>
<evidence type="ECO:0000313" key="6">
    <source>
        <dbReference type="Ensembl" id="ENSPNAP00000021582.2"/>
    </source>
</evidence>
<dbReference type="Ensembl" id="ENSPNAT00000033008.2">
    <property type="protein sequence ID" value="ENSPNAP00000021582.2"/>
    <property type="gene ID" value="ENSPNAG00000004408.2"/>
</dbReference>
<evidence type="ECO:0000256" key="1">
    <source>
        <dbReference type="ARBA" id="ARBA00004167"/>
    </source>
</evidence>
<dbReference type="AlphaFoldDB" id="A0A3B4DB24"/>
<dbReference type="SUPFAM" id="SSF48726">
    <property type="entry name" value="Immunoglobulin"/>
    <property type="match status" value="1"/>
</dbReference>